<evidence type="ECO:0000313" key="7">
    <source>
        <dbReference type="Proteomes" id="UP000075606"/>
    </source>
</evidence>
<evidence type="ECO:0000313" key="6">
    <source>
        <dbReference type="EMBL" id="KYG74117.1"/>
    </source>
</evidence>
<accession>A0A150X5V7</accession>
<comment type="caution">
    <text evidence="6">The sequence shown here is derived from an EMBL/GenBank/DDBJ whole genome shotgun (WGS) entry which is preliminary data.</text>
</comment>
<proteinExistence type="predicted"/>
<keyword evidence="7" id="KW-1185">Reference proteome</keyword>
<evidence type="ECO:0000256" key="1">
    <source>
        <dbReference type="ARBA" id="ARBA00018522"/>
    </source>
</evidence>
<keyword evidence="2" id="KW-0028">Amino-acid biosynthesis</keyword>
<dbReference type="InterPro" id="IPR053376">
    <property type="entry name" value="Serine_acetyltransferase"/>
</dbReference>
<protein>
    <recommendedName>
        <fullName evidence="1">Serine acetyltransferase</fullName>
    </recommendedName>
</protein>
<evidence type="ECO:0000256" key="4">
    <source>
        <dbReference type="ARBA" id="ARBA00023315"/>
    </source>
</evidence>
<dbReference type="AlphaFoldDB" id="A0A150X5V7"/>
<dbReference type="Gene3D" id="2.160.10.10">
    <property type="entry name" value="Hexapeptide repeat proteins"/>
    <property type="match status" value="1"/>
</dbReference>
<dbReference type="EMBL" id="LRPC01000028">
    <property type="protein sequence ID" value="KYG74117.1"/>
    <property type="molecule type" value="Genomic_DNA"/>
</dbReference>
<dbReference type="GO" id="GO:0009001">
    <property type="term" value="F:serine O-acetyltransferase activity"/>
    <property type="evidence" value="ECO:0007669"/>
    <property type="project" value="InterPro"/>
</dbReference>
<dbReference type="GO" id="GO:0005737">
    <property type="term" value="C:cytoplasm"/>
    <property type="evidence" value="ECO:0007669"/>
    <property type="project" value="InterPro"/>
</dbReference>
<dbReference type="Proteomes" id="UP000075606">
    <property type="component" value="Unassembled WGS sequence"/>
</dbReference>
<dbReference type="GO" id="GO:0006535">
    <property type="term" value="P:cysteine biosynthetic process from serine"/>
    <property type="evidence" value="ECO:0007669"/>
    <property type="project" value="InterPro"/>
</dbReference>
<dbReference type="STRING" id="333140.AWW68_15800"/>
<dbReference type="RefSeq" id="WP_068223596.1">
    <property type="nucleotide sequence ID" value="NZ_CP139724.1"/>
</dbReference>
<keyword evidence="4" id="KW-0012">Acyltransferase</keyword>
<feature type="domain" description="Serine acetyltransferase N-terminal" evidence="5">
    <location>
        <begin position="61"/>
        <end position="126"/>
    </location>
</feature>
<dbReference type="SUPFAM" id="SSF51161">
    <property type="entry name" value="Trimeric LpxA-like enzymes"/>
    <property type="match status" value="1"/>
</dbReference>
<dbReference type="InterPro" id="IPR045304">
    <property type="entry name" value="LbH_SAT"/>
</dbReference>
<sequence>MNQEFINKLYIRQQACPTCPSPEVVAEWFNELLSTLFPDFSKQQFNSQKEFELHFEKLKLQLDQILSRNPIKAEDDIEEVADKFFELLPAIHQQMEQDVTAMLEGDPAAKSRTEVVRTYPGFFAISAHRIAHALHRFGVQLIPRIISEYAHSKTGIDIHPGASIGNFFCIDHGTGIVIGETAIIGDHVKVYQGVTLGGLSVDKKDAKVKRHPTIEDNVVLYAGATILGGKTTIGHDSIIGGNVWLTHSVPPFSKVYYQAQMNNSEGETDIIIFKGHTA</sequence>
<keyword evidence="3 6" id="KW-0808">Transferase</keyword>
<reference evidence="6 7" key="1">
    <citation type="submission" date="2016-01" db="EMBL/GenBank/DDBJ databases">
        <title>Genome sequencing of Roseivirga spongicola UST030701-084.</title>
        <authorList>
            <person name="Selvaratnam C."/>
            <person name="Thevarajoo S."/>
            <person name="Goh K.M."/>
            <person name="Ee R."/>
            <person name="Chan K.-G."/>
            <person name="Chong C.S."/>
        </authorList>
    </citation>
    <scope>NUCLEOTIDE SEQUENCE [LARGE SCALE GENOMIC DNA]</scope>
    <source>
        <strain evidence="6 7">UST030701-084</strain>
    </source>
</reference>
<dbReference type="Gene3D" id="1.10.3130.10">
    <property type="entry name" value="serine acetyltransferase, domain 1"/>
    <property type="match status" value="1"/>
</dbReference>
<dbReference type="InterPro" id="IPR011004">
    <property type="entry name" value="Trimer_LpxA-like_sf"/>
</dbReference>
<name>A0A150X5V7_9BACT</name>
<dbReference type="NCBIfam" id="NF041874">
    <property type="entry name" value="EPS_EpsC"/>
    <property type="match status" value="1"/>
</dbReference>
<organism evidence="6 7">
    <name type="scientific">Roseivirga spongicola</name>
    <dbReference type="NCBI Taxonomy" id="333140"/>
    <lineage>
        <taxon>Bacteria</taxon>
        <taxon>Pseudomonadati</taxon>
        <taxon>Bacteroidota</taxon>
        <taxon>Cytophagia</taxon>
        <taxon>Cytophagales</taxon>
        <taxon>Roseivirgaceae</taxon>
        <taxon>Roseivirga</taxon>
    </lineage>
</organism>
<dbReference type="InterPro" id="IPR010493">
    <property type="entry name" value="Ser_AcTrfase_N"/>
</dbReference>
<dbReference type="OrthoDB" id="9801456at2"/>
<evidence type="ECO:0000259" key="5">
    <source>
        <dbReference type="Pfam" id="PF06426"/>
    </source>
</evidence>
<dbReference type="PANTHER" id="PTHR42811">
    <property type="entry name" value="SERINE ACETYLTRANSFERASE"/>
    <property type="match status" value="1"/>
</dbReference>
<dbReference type="Pfam" id="PF06426">
    <property type="entry name" value="SATase_N"/>
    <property type="match status" value="1"/>
</dbReference>
<dbReference type="UniPathway" id="UPA00136">
    <property type="reaction ID" value="UER00199"/>
</dbReference>
<evidence type="ECO:0000256" key="2">
    <source>
        <dbReference type="ARBA" id="ARBA00022605"/>
    </source>
</evidence>
<dbReference type="CDD" id="cd03354">
    <property type="entry name" value="LbH_SAT"/>
    <property type="match status" value="1"/>
</dbReference>
<gene>
    <name evidence="6" type="ORF">AWW68_15800</name>
</gene>
<evidence type="ECO:0000256" key="3">
    <source>
        <dbReference type="ARBA" id="ARBA00022679"/>
    </source>
</evidence>
<dbReference type="InterPro" id="IPR042122">
    <property type="entry name" value="Ser_AcTrfase_N_sf"/>
</dbReference>